<dbReference type="Pfam" id="PF06253">
    <property type="entry name" value="MTTB"/>
    <property type="match status" value="1"/>
</dbReference>
<dbReference type="Gene3D" id="3.20.20.480">
    <property type="entry name" value="Trimethylamine methyltransferase-like"/>
    <property type="match status" value="1"/>
</dbReference>
<sequence length="520" mass="56124">MEHRTTRRAARRERPVRQTSAANAFRLDETGAARARFGFLDAGDLDILKARVVELLSDYGVVVLHPEARARLIKAGAREGTGADRLRLPRELIAEALAATPKAARLAGKKRGLDLVLPRPDGGFVMRTGTGAHGYVDPRDTKYRNMDLTAVSEIAAVANTLDEVGFIAHPFVHGVPEKTADIHSYGRLIARTDKHVWMQPYQWENVDYLMKIAAIAAGGEAELRANPITSVITCSFTPLEFKYMDTHVIIEAGKYGVPLHACSLPSSGGTAPLSTASMAVMAAAEIVGMTVMAHVLAPGTPVIATPLMFTLDMRTGSALQSCVESLQAANMSIQLMKQGFGMMAHTYGSGSDTPDVDHQSMAERALITETVALAGADILGGVGQLECATVFSPVQAVLDNEVGAMMRRFLRKPTLDAESLNWEEMMRIRQGGHFLDSAHTIETCRDQLQPQVFLRQGRDDYEKSGRRTAFDAAREAALAAIATAPEEGVLSEDQRKEIAALAAHADEHIVAAYAGAVEVI</sequence>
<dbReference type="InterPro" id="IPR016039">
    <property type="entry name" value="Thiolase-like"/>
</dbReference>
<dbReference type="RefSeq" id="WP_263339977.1">
    <property type="nucleotide sequence ID" value="NZ_JAOVQO010000023.1"/>
</dbReference>
<dbReference type="Proteomes" id="UP001209535">
    <property type="component" value="Unassembled WGS sequence"/>
</dbReference>
<name>A0ABT2X8C0_9RHOB</name>
<dbReference type="InterPro" id="IPR010426">
    <property type="entry name" value="MTTB_MeTrfase"/>
</dbReference>
<comment type="caution">
    <text evidence="4">The sequence shown here is derived from an EMBL/GenBank/DDBJ whole genome shotgun (WGS) entry which is preliminary data.</text>
</comment>
<dbReference type="InterPro" id="IPR038601">
    <property type="entry name" value="MttB-like_sf"/>
</dbReference>
<evidence type="ECO:0000256" key="3">
    <source>
        <dbReference type="ARBA" id="ARBA00022679"/>
    </source>
</evidence>
<gene>
    <name evidence="4" type="ORF">OEZ60_19610</name>
</gene>
<evidence type="ECO:0000256" key="1">
    <source>
        <dbReference type="ARBA" id="ARBA00007137"/>
    </source>
</evidence>
<dbReference type="EMBL" id="JAOVQO010000023">
    <property type="protein sequence ID" value="MCU9850200.1"/>
    <property type="molecule type" value="Genomic_DNA"/>
</dbReference>
<proteinExistence type="inferred from homology"/>
<reference evidence="4 5" key="1">
    <citation type="submission" date="2022-10" db="EMBL/GenBank/DDBJ databases">
        <title>Defluviimonas sp. nov., isolated from ocean surface sediments.</title>
        <authorList>
            <person name="He W."/>
            <person name="Wang L."/>
            <person name="Zhang D.-F."/>
        </authorList>
    </citation>
    <scope>NUCLEOTIDE SEQUENCE [LARGE SCALE GENOMIC DNA]</scope>
    <source>
        <strain evidence="4 5">WL0024</strain>
    </source>
</reference>
<keyword evidence="3" id="KW-0808">Transferase</keyword>
<dbReference type="SUPFAM" id="SSF53901">
    <property type="entry name" value="Thiolase-like"/>
    <property type="match status" value="1"/>
</dbReference>
<keyword evidence="2 4" id="KW-0489">Methyltransferase</keyword>
<dbReference type="GO" id="GO:0032259">
    <property type="term" value="P:methylation"/>
    <property type="evidence" value="ECO:0007669"/>
    <property type="project" value="UniProtKB-KW"/>
</dbReference>
<keyword evidence="5" id="KW-1185">Reference proteome</keyword>
<organism evidence="4 5">
    <name type="scientific">Albidovulum salinarum</name>
    <dbReference type="NCBI Taxonomy" id="2984153"/>
    <lineage>
        <taxon>Bacteria</taxon>
        <taxon>Pseudomonadati</taxon>
        <taxon>Pseudomonadota</taxon>
        <taxon>Alphaproteobacteria</taxon>
        <taxon>Rhodobacterales</taxon>
        <taxon>Paracoccaceae</taxon>
        <taxon>Albidovulum</taxon>
    </lineage>
</organism>
<evidence type="ECO:0000313" key="4">
    <source>
        <dbReference type="EMBL" id="MCU9850200.1"/>
    </source>
</evidence>
<dbReference type="GO" id="GO:0008168">
    <property type="term" value="F:methyltransferase activity"/>
    <property type="evidence" value="ECO:0007669"/>
    <property type="project" value="UniProtKB-KW"/>
</dbReference>
<comment type="similarity">
    <text evidence="1">Belongs to the trimethylamine methyltransferase family.</text>
</comment>
<evidence type="ECO:0000256" key="2">
    <source>
        <dbReference type="ARBA" id="ARBA00022603"/>
    </source>
</evidence>
<accession>A0ABT2X8C0</accession>
<protein>
    <submittedName>
        <fullName evidence="4">Trimethylamine methyltransferase family protein</fullName>
    </submittedName>
</protein>
<evidence type="ECO:0000313" key="5">
    <source>
        <dbReference type="Proteomes" id="UP001209535"/>
    </source>
</evidence>